<dbReference type="EMBL" id="HBIR01021374">
    <property type="protein sequence ID" value="CAE0547517.1"/>
    <property type="molecule type" value="Transcribed_RNA"/>
</dbReference>
<reference evidence="2" key="1">
    <citation type="submission" date="2021-01" db="EMBL/GenBank/DDBJ databases">
        <authorList>
            <person name="Corre E."/>
            <person name="Pelletier E."/>
            <person name="Niang G."/>
            <person name="Scheremetjew M."/>
            <person name="Finn R."/>
            <person name="Kale V."/>
            <person name="Holt S."/>
            <person name="Cochrane G."/>
            <person name="Meng A."/>
            <person name="Brown T."/>
            <person name="Cohen L."/>
        </authorList>
    </citation>
    <scope>NUCLEOTIDE SEQUENCE</scope>
    <source>
        <strain evidence="2">379</strain>
    </source>
</reference>
<evidence type="ECO:0000313" key="2">
    <source>
        <dbReference type="EMBL" id="CAE0547517.1"/>
    </source>
</evidence>
<feature type="compositionally biased region" description="Basic and acidic residues" evidence="1">
    <location>
        <begin position="8"/>
        <end position="24"/>
    </location>
</feature>
<proteinExistence type="predicted"/>
<gene>
    <name evidence="2" type="ORF">EHUX00137_LOCUS16273</name>
</gene>
<feature type="region of interest" description="Disordered" evidence="1">
    <location>
        <begin position="1"/>
        <end position="26"/>
    </location>
</feature>
<dbReference type="AlphaFoldDB" id="A0A7S3S8P6"/>
<evidence type="ECO:0000256" key="1">
    <source>
        <dbReference type="SAM" id="MobiDB-lite"/>
    </source>
</evidence>
<accession>A0A7S3S8P6</accession>
<name>A0A7S3S8P6_EMIHU</name>
<organism evidence="2">
    <name type="scientific">Emiliania huxleyi</name>
    <name type="common">Coccolithophore</name>
    <name type="synonym">Pontosphaera huxleyi</name>
    <dbReference type="NCBI Taxonomy" id="2903"/>
    <lineage>
        <taxon>Eukaryota</taxon>
        <taxon>Haptista</taxon>
        <taxon>Haptophyta</taxon>
        <taxon>Prymnesiophyceae</taxon>
        <taxon>Isochrysidales</taxon>
        <taxon>Noelaerhabdaceae</taxon>
        <taxon>Emiliania</taxon>
    </lineage>
</organism>
<sequence length="163" mass="17977">MLAASTAGRERCDCDRGSGARDRSCAGAERSTNGRQYVNYDIISNISNIANCSLRWNTRQWILAGTNDAWRRAARDRSRAGAERSTSGRWNAHNNAQTNSIWLANSSFYCNQLRTETTASDCAQLSKRVSADWNQLRSAQPRAMARCAPVTLCGCVAQHALCV</sequence>
<protein>
    <submittedName>
        <fullName evidence="2">Uncharacterized protein</fullName>
    </submittedName>
</protein>